<evidence type="ECO:0000256" key="2">
    <source>
        <dbReference type="ARBA" id="ARBA00010532"/>
    </source>
</evidence>
<evidence type="ECO:0000256" key="6">
    <source>
        <dbReference type="ARBA" id="ARBA00023136"/>
    </source>
</evidence>
<reference evidence="10" key="1">
    <citation type="submission" date="2025-08" db="UniProtKB">
        <authorList>
            <consortium name="RefSeq"/>
        </authorList>
    </citation>
    <scope>IDENTIFICATION</scope>
    <source>
        <tissue evidence="10">Whole body</tissue>
    </source>
</reference>
<dbReference type="Proteomes" id="UP001652626">
    <property type="component" value="Chromosome 12"/>
</dbReference>
<evidence type="ECO:0000256" key="4">
    <source>
        <dbReference type="ARBA" id="ARBA00022692"/>
    </source>
</evidence>
<protein>
    <submittedName>
        <fullName evidence="10">Sensory neuron membrane protein 1-like</fullName>
    </submittedName>
</protein>
<dbReference type="Pfam" id="PF01130">
    <property type="entry name" value="CD36"/>
    <property type="match status" value="1"/>
</dbReference>
<evidence type="ECO:0000256" key="1">
    <source>
        <dbReference type="ARBA" id="ARBA00004236"/>
    </source>
</evidence>
<gene>
    <name evidence="10" type="primary">LOC113401492</name>
</gene>
<sequence>MVVGAKKAIQHVPSKGKISIRKLQSFTVKKRQSVIRVVYGSLLVIFSVVLAAINPIEVFTNWYLDIQEGKFIYRMWQNPTYEVFSDVYIFNYTNTEEYLNGDATQFEIDEIGPFKFQELRTNENMTVNKELGVMTMNPKIVLKFLPERSVAHYKDVKIMVPNIALIAISTLLADHMGYFANVGAYYSISALGSKLFMNMTAEGLLWGYDDPIVTIASRLLPGWIDFGKIGIMDRFYAQRKEEVEVELRNKSQRYSIKSWNKLPGLPEQGYTDWNTSILCNRVKGTYEGLMLPPNIDKSLDLPVFRKQACRVYPFIFQEERKSQYGFNLYRYIMDEAAFNNTSPYACTCNSNCLPDGFVDISSCYYGFPIALSKPHYMDTDLEQQSFFKGFKQDRQKHMSVVEIEPILGVPLAVTTNIQVNIAVRTSSGNPITKPLKDKVMPILWLSLYCKEPPPEVIYLLNLRLVIAPPLVITLEVILFIVGLLLGVQGGQRLWKPKYKLVNTKENIKRRKSSVILNMSDNNGFIDDQELAKEAVSLLAITEEDGRIPDLLLNE</sequence>
<dbReference type="PRINTS" id="PR01609">
    <property type="entry name" value="CD36FAMILY"/>
</dbReference>
<evidence type="ECO:0000256" key="3">
    <source>
        <dbReference type="ARBA" id="ARBA00022475"/>
    </source>
</evidence>
<evidence type="ECO:0000256" key="8">
    <source>
        <dbReference type="SAM" id="Phobius"/>
    </source>
</evidence>
<accession>A0ABM4AMV5</accession>
<keyword evidence="6 8" id="KW-0472">Membrane</keyword>
<feature type="transmembrane region" description="Helical" evidence="8">
    <location>
        <begin position="34"/>
        <end position="53"/>
    </location>
</feature>
<evidence type="ECO:0000313" key="10">
    <source>
        <dbReference type="RefSeq" id="XP_064072613.1"/>
    </source>
</evidence>
<keyword evidence="4 8" id="KW-0812">Transmembrane</keyword>
<keyword evidence="5 8" id="KW-1133">Transmembrane helix</keyword>
<dbReference type="InterPro" id="IPR002159">
    <property type="entry name" value="CD36_fam"/>
</dbReference>
<comment type="subcellular location">
    <subcellularLocation>
        <location evidence="1">Cell membrane</location>
    </subcellularLocation>
</comment>
<dbReference type="PANTHER" id="PTHR11923">
    <property type="entry name" value="SCAVENGER RECEPTOR CLASS B TYPE-1 SR-B1"/>
    <property type="match status" value="1"/>
</dbReference>
<dbReference type="GeneID" id="113401492"/>
<dbReference type="PANTHER" id="PTHR11923:SF104">
    <property type="entry name" value="FI07620P"/>
    <property type="match status" value="1"/>
</dbReference>
<name>A0ABM4AMV5_VANTA</name>
<keyword evidence="3" id="KW-1003">Cell membrane</keyword>
<evidence type="ECO:0000256" key="5">
    <source>
        <dbReference type="ARBA" id="ARBA00022989"/>
    </source>
</evidence>
<keyword evidence="9" id="KW-1185">Reference proteome</keyword>
<proteinExistence type="inferred from homology"/>
<evidence type="ECO:0000313" key="9">
    <source>
        <dbReference type="Proteomes" id="UP001652626"/>
    </source>
</evidence>
<comment type="similarity">
    <text evidence="2">Belongs to the CD36 family.</text>
</comment>
<organism evidence="9 10">
    <name type="scientific">Vanessa tameamea</name>
    <name type="common">Kamehameha butterfly</name>
    <dbReference type="NCBI Taxonomy" id="334116"/>
    <lineage>
        <taxon>Eukaryota</taxon>
        <taxon>Metazoa</taxon>
        <taxon>Ecdysozoa</taxon>
        <taxon>Arthropoda</taxon>
        <taxon>Hexapoda</taxon>
        <taxon>Insecta</taxon>
        <taxon>Pterygota</taxon>
        <taxon>Neoptera</taxon>
        <taxon>Endopterygota</taxon>
        <taxon>Lepidoptera</taxon>
        <taxon>Glossata</taxon>
        <taxon>Ditrysia</taxon>
        <taxon>Papilionoidea</taxon>
        <taxon>Nymphalidae</taxon>
        <taxon>Nymphalinae</taxon>
        <taxon>Vanessa</taxon>
    </lineage>
</organism>
<keyword evidence="7" id="KW-0325">Glycoprotein</keyword>
<dbReference type="RefSeq" id="XP_064072613.1">
    <property type="nucleotide sequence ID" value="XM_064216543.1"/>
</dbReference>
<evidence type="ECO:0000256" key="7">
    <source>
        <dbReference type="ARBA" id="ARBA00023180"/>
    </source>
</evidence>
<feature type="transmembrane region" description="Helical" evidence="8">
    <location>
        <begin position="466"/>
        <end position="487"/>
    </location>
</feature>